<organism evidence="1">
    <name type="scientific">Anguilla anguilla</name>
    <name type="common">European freshwater eel</name>
    <name type="synonym">Muraena anguilla</name>
    <dbReference type="NCBI Taxonomy" id="7936"/>
    <lineage>
        <taxon>Eukaryota</taxon>
        <taxon>Metazoa</taxon>
        <taxon>Chordata</taxon>
        <taxon>Craniata</taxon>
        <taxon>Vertebrata</taxon>
        <taxon>Euteleostomi</taxon>
        <taxon>Actinopterygii</taxon>
        <taxon>Neopterygii</taxon>
        <taxon>Teleostei</taxon>
        <taxon>Anguilliformes</taxon>
        <taxon>Anguillidae</taxon>
        <taxon>Anguilla</taxon>
    </lineage>
</organism>
<reference evidence="1" key="1">
    <citation type="submission" date="2014-11" db="EMBL/GenBank/DDBJ databases">
        <authorList>
            <person name="Amaro Gonzalez C."/>
        </authorList>
    </citation>
    <scope>NUCLEOTIDE SEQUENCE</scope>
</reference>
<sequence>MQYGGKSLKLLLSLVYRLYNSLLGYVLGKFHIKSNADKLMSIRCLTSY</sequence>
<reference evidence="1" key="2">
    <citation type="journal article" date="2015" name="Fish Shellfish Immunol.">
        <title>Early steps in the European eel (Anguilla anguilla)-Vibrio vulnificus interaction in the gills: Role of the RtxA13 toxin.</title>
        <authorList>
            <person name="Callol A."/>
            <person name="Pajuelo D."/>
            <person name="Ebbesson L."/>
            <person name="Teles M."/>
            <person name="MacKenzie S."/>
            <person name="Amaro C."/>
        </authorList>
    </citation>
    <scope>NUCLEOTIDE SEQUENCE</scope>
</reference>
<proteinExistence type="predicted"/>
<dbReference type="EMBL" id="GBXM01061320">
    <property type="protein sequence ID" value="JAH47257.1"/>
    <property type="molecule type" value="Transcribed_RNA"/>
</dbReference>
<protein>
    <submittedName>
        <fullName evidence="1">Uncharacterized protein</fullName>
    </submittedName>
</protein>
<name>A0A0E9T196_ANGAN</name>
<dbReference type="AlphaFoldDB" id="A0A0E9T196"/>
<accession>A0A0E9T196</accession>
<evidence type="ECO:0000313" key="1">
    <source>
        <dbReference type="EMBL" id="JAH47257.1"/>
    </source>
</evidence>